<name>A0A8H7V0M8_9FUNG</name>
<evidence type="ECO:0000256" key="1">
    <source>
        <dbReference type="SAM" id="MobiDB-lite"/>
    </source>
</evidence>
<dbReference type="EMBL" id="JAEPRC010000168">
    <property type="protein sequence ID" value="KAG2205731.1"/>
    <property type="molecule type" value="Genomic_DNA"/>
</dbReference>
<reference evidence="2" key="1">
    <citation type="submission" date="2020-12" db="EMBL/GenBank/DDBJ databases">
        <title>Metabolic potential, ecology and presence of endohyphal bacteria is reflected in genomic diversity of Mucoromycotina.</title>
        <authorList>
            <person name="Muszewska A."/>
            <person name="Okrasinska A."/>
            <person name="Steczkiewicz K."/>
            <person name="Drgas O."/>
            <person name="Orlowska M."/>
            <person name="Perlinska-Lenart U."/>
            <person name="Aleksandrzak-Piekarczyk T."/>
            <person name="Szatraj K."/>
            <person name="Zielenkiewicz U."/>
            <person name="Pilsyk S."/>
            <person name="Malc E."/>
            <person name="Mieczkowski P."/>
            <person name="Kruszewska J.S."/>
            <person name="Biernat P."/>
            <person name="Pawlowska J."/>
        </authorList>
    </citation>
    <scope>NUCLEOTIDE SEQUENCE</scope>
    <source>
        <strain evidence="2">CBS 226.32</strain>
    </source>
</reference>
<accession>A0A8H7V0M8</accession>
<proteinExistence type="predicted"/>
<keyword evidence="3" id="KW-1185">Reference proteome</keyword>
<dbReference type="AlphaFoldDB" id="A0A8H7V0M8"/>
<comment type="caution">
    <text evidence="2">The sequence shown here is derived from an EMBL/GenBank/DDBJ whole genome shotgun (WGS) entry which is preliminary data.</text>
</comment>
<evidence type="ECO:0000313" key="3">
    <source>
        <dbReference type="Proteomes" id="UP000650833"/>
    </source>
</evidence>
<feature type="region of interest" description="Disordered" evidence="1">
    <location>
        <begin position="152"/>
        <end position="214"/>
    </location>
</feature>
<dbReference type="OrthoDB" id="1681166at2759"/>
<sequence length="214" mass="24226">MNTSQLDIPQFVVIHDQIHNTYKHPVIHYVFEEEDFPLNIPKDNVILVELDSSASQLKSVDSYSSKFQVTDCVLEQSQMSDQFDEEASLLNLTIEGISARKLKEDIEGIQPIKSLDNLREQLHSYKTRNEIVKKPVEDARLARLAQAQADAAKKPSVGDFMEEEKEVASSTADADAMTEEEPKKKISTSGPRSNRHARKLKEKKKKGKKSAIKF</sequence>
<gene>
    <name evidence="2" type="ORF">INT46_009564</name>
</gene>
<feature type="compositionally biased region" description="Basic residues" evidence="1">
    <location>
        <begin position="193"/>
        <end position="214"/>
    </location>
</feature>
<dbReference type="Proteomes" id="UP000650833">
    <property type="component" value="Unassembled WGS sequence"/>
</dbReference>
<organism evidence="2 3">
    <name type="scientific">Mucor plumbeus</name>
    <dbReference type="NCBI Taxonomy" id="97098"/>
    <lineage>
        <taxon>Eukaryota</taxon>
        <taxon>Fungi</taxon>
        <taxon>Fungi incertae sedis</taxon>
        <taxon>Mucoromycota</taxon>
        <taxon>Mucoromycotina</taxon>
        <taxon>Mucoromycetes</taxon>
        <taxon>Mucorales</taxon>
        <taxon>Mucorineae</taxon>
        <taxon>Mucoraceae</taxon>
        <taxon>Mucor</taxon>
    </lineage>
</organism>
<protein>
    <submittedName>
        <fullName evidence="2">Uncharacterized protein</fullName>
    </submittedName>
</protein>
<evidence type="ECO:0000313" key="2">
    <source>
        <dbReference type="EMBL" id="KAG2205731.1"/>
    </source>
</evidence>